<dbReference type="GO" id="GO:0022857">
    <property type="term" value="F:transmembrane transporter activity"/>
    <property type="evidence" value="ECO:0007669"/>
    <property type="project" value="InterPro"/>
</dbReference>
<reference evidence="2 3" key="1">
    <citation type="submission" date="2016-08" db="EMBL/GenBank/DDBJ databases">
        <title>Complete Genome Sequence Of The Indigo Reducing Clostridium isatidis DSM15098.</title>
        <authorList>
            <person name="Little G.T."/>
            <person name="Minton N.P."/>
        </authorList>
    </citation>
    <scope>NUCLEOTIDE SEQUENCE [LARGE SCALE GENOMIC DNA]</scope>
    <source>
        <strain evidence="2 3">DSM 15098</strain>
    </source>
</reference>
<evidence type="ECO:0000256" key="1">
    <source>
        <dbReference type="SAM" id="Phobius"/>
    </source>
</evidence>
<sequence length="183" mass="20033">MKKNSTIRLTFIGIGIALNIIGAFIALILRLPILLDSIGTILVAFLYGPLYGIVTGVLGSLISGFTYDIYSIYFSPVQIIIGGIVGYLAKKDGFKGKKLFCNLLILTIPTGIVGAIIAYYLFDGVTSSGSSYLVQILTFLGFSKKFIIFLIQFITDYMDKFLAIKLIILVLKKLPSNIKEKVS</sequence>
<dbReference type="AlphaFoldDB" id="A0A343JDH8"/>
<organism evidence="2 3">
    <name type="scientific">Clostridium isatidis</name>
    <dbReference type="NCBI Taxonomy" id="182773"/>
    <lineage>
        <taxon>Bacteria</taxon>
        <taxon>Bacillati</taxon>
        <taxon>Bacillota</taxon>
        <taxon>Clostridia</taxon>
        <taxon>Eubacteriales</taxon>
        <taxon>Clostridiaceae</taxon>
        <taxon>Clostridium</taxon>
    </lineage>
</organism>
<proteinExistence type="predicted"/>
<dbReference type="EMBL" id="CP016786">
    <property type="protein sequence ID" value="ASW43586.1"/>
    <property type="molecule type" value="Genomic_DNA"/>
</dbReference>
<keyword evidence="3" id="KW-1185">Reference proteome</keyword>
<gene>
    <name evidence="2" type="ORF">BEN51_08845</name>
</gene>
<evidence type="ECO:0000313" key="2">
    <source>
        <dbReference type="EMBL" id="ASW43586.1"/>
    </source>
</evidence>
<feature type="transmembrane region" description="Helical" evidence="1">
    <location>
        <begin position="69"/>
        <end position="88"/>
    </location>
</feature>
<dbReference type="InterPro" id="IPR024529">
    <property type="entry name" value="ECF_trnsprt_substrate-spec"/>
</dbReference>
<name>A0A343JDH8_9CLOT</name>
<dbReference type="KEGG" id="cia:BEN51_08845"/>
<feature type="transmembrane region" description="Helical" evidence="1">
    <location>
        <begin position="6"/>
        <end position="29"/>
    </location>
</feature>
<feature type="transmembrane region" description="Helical" evidence="1">
    <location>
        <begin position="134"/>
        <end position="155"/>
    </location>
</feature>
<dbReference type="RefSeq" id="WP_119865717.1">
    <property type="nucleotide sequence ID" value="NZ_CP016786.1"/>
</dbReference>
<feature type="transmembrane region" description="Helical" evidence="1">
    <location>
        <begin position="41"/>
        <end position="63"/>
    </location>
</feature>
<keyword evidence="1" id="KW-1133">Transmembrane helix</keyword>
<keyword evidence="1" id="KW-0812">Transmembrane</keyword>
<accession>A0A343JDH8</accession>
<protein>
    <submittedName>
        <fullName evidence="2">ECF transporter S component</fullName>
    </submittedName>
</protein>
<feature type="transmembrane region" description="Helical" evidence="1">
    <location>
        <begin position="100"/>
        <end position="122"/>
    </location>
</feature>
<keyword evidence="1" id="KW-0472">Membrane</keyword>
<evidence type="ECO:0000313" key="3">
    <source>
        <dbReference type="Proteomes" id="UP000264883"/>
    </source>
</evidence>
<dbReference type="Pfam" id="PF12822">
    <property type="entry name" value="ECF_trnsprt"/>
    <property type="match status" value="1"/>
</dbReference>
<dbReference type="Proteomes" id="UP000264883">
    <property type="component" value="Chromosome"/>
</dbReference>
<dbReference type="Gene3D" id="1.10.1760.20">
    <property type="match status" value="1"/>
</dbReference>
<dbReference type="OrthoDB" id="9766854at2"/>